<gene>
    <name evidence="1" type="ORF">SEA_DARWIN_12</name>
</gene>
<sequence length="19" mass="2146">MASMEESGVMAFDNDPRMQ</sequence>
<keyword evidence="2" id="KW-1185">Reference proteome</keyword>
<organism evidence="1 2">
    <name type="scientific">Corynebacterium phage Darwin</name>
    <dbReference type="NCBI Taxonomy" id="2047869"/>
    <lineage>
        <taxon>Viruses</taxon>
        <taxon>Duplodnaviria</taxon>
        <taxon>Heunggongvirae</taxon>
        <taxon>Uroviricota</taxon>
        <taxon>Caudoviricetes</taxon>
        <taxon>Zierdtviridae</taxon>
        <taxon>Toshachvirinae</taxon>
        <taxon>Ceetrepovirus</taxon>
        <taxon>Ceetrepovirus darwin</taxon>
        <taxon>Corynebacterium virus Darwin</taxon>
    </lineage>
</organism>
<reference evidence="1 2" key="1">
    <citation type="submission" date="2017-10" db="EMBL/GenBank/DDBJ databases">
        <authorList>
            <person name="Monti D.L."/>
            <person name="McPhail C.W."/>
            <person name="Foksinska A.M."/>
            <person name="Opsteen S.A."/>
            <person name="Casey K.N."/>
            <person name="Ali S.Y."/>
            <person name="Nguyen D.C."/>
            <person name="Vale K."/>
            <person name="Baghaei N."/>
            <person name="Pratt M.C."/>
            <person name="Page E.F."/>
            <person name="Gosain A.J."/>
            <person name="Castillo S.J."/>
            <person name="Mallepalli N.R."/>
            <person name="Thompson A.L."/>
            <person name="Presedo N.A."/>
            <person name="Murrell A.C."/>
            <person name="Sahawneh K.J."/>
            <person name="Saleeby D.P."/>
            <person name="Stoner T.H."/>
            <person name="Garlena R.A."/>
            <person name="Russell D.A."/>
            <person name="Pope W.H."/>
            <person name="Jacobs-Sera D."/>
            <person name="Hatfull G.F."/>
        </authorList>
    </citation>
    <scope>NUCLEOTIDE SEQUENCE [LARGE SCALE GENOMIC DNA]</scope>
</reference>
<protein>
    <submittedName>
        <fullName evidence="1">Uncharacterized protein</fullName>
    </submittedName>
</protein>
<evidence type="ECO:0000313" key="1">
    <source>
        <dbReference type="EMBL" id="ATW58623.1"/>
    </source>
</evidence>
<dbReference type="EMBL" id="MG198777">
    <property type="protein sequence ID" value="ATW58623.1"/>
    <property type="molecule type" value="Genomic_DNA"/>
</dbReference>
<proteinExistence type="predicted"/>
<dbReference type="Proteomes" id="UP000240661">
    <property type="component" value="Segment"/>
</dbReference>
<name>A0A2H4P8R8_9CAUD</name>
<accession>A0A2H4P8R8</accession>
<evidence type="ECO:0000313" key="2">
    <source>
        <dbReference type="Proteomes" id="UP000240661"/>
    </source>
</evidence>